<name>D3E277_METRM</name>
<protein>
    <submittedName>
        <fullName evidence="1">Uncharacterized protein</fullName>
    </submittedName>
</protein>
<keyword evidence="2" id="KW-1185">Reference proteome</keyword>
<evidence type="ECO:0000313" key="1">
    <source>
        <dbReference type="EMBL" id="ADC46638.1"/>
    </source>
</evidence>
<accession>D3E277</accession>
<gene>
    <name evidence="1" type="ordered locus">mru_0787</name>
</gene>
<dbReference type="PATRIC" id="fig|634498.28.peg.788"/>
<organism evidence="1 2">
    <name type="scientific">Methanobrevibacter ruminantium (strain ATCC 35063 / DSM 1093 / JCM 13430 / OCM 146 / M1)</name>
    <name type="common">Methanobacterium ruminantium</name>
    <dbReference type="NCBI Taxonomy" id="634498"/>
    <lineage>
        <taxon>Archaea</taxon>
        <taxon>Methanobacteriati</taxon>
        <taxon>Methanobacteriota</taxon>
        <taxon>Methanomada group</taxon>
        <taxon>Methanobacteria</taxon>
        <taxon>Methanobacteriales</taxon>
        <taxon>Methanobacteriaceae</taxon>
        <taxon>Methanobrevibacter</taxon>
    </lineage>
</organism>
<dbReference type="HOGENOM" id="CLU_1860733_0_0_2"/>
<dbReference type="Proteomes" id="UP000008680">
    <property type="component" value="Chromosome"/>
</dbReference>
<reference evidence="1 2" key="1">
    <citation type="journal article" date="2010" name="PLoS ONE">
        <title>The genome sequence of the rumen methanogen Methanobrevibacter ruminantium reveals new possibilities for controlling ruminant methane emissions.</title>
        <authorList>
            <person name="Leahy S.C."/>
            <person name="Kelly W.J."/>
            <person name="Altermann E."/>
            <person name="Ronimus R.S."/>
            <person name="Yeoman C.J."/>
            <person name="Pacheco D.M."/>
            <person name="Li D."/>
            <person name="Kong Z."/>
            <person name="McTavish S."/>
            <person name="Sang C."/>
            <person name="Lambie S.C."/>
            <person name="Janssen P.H."/>
            <person name="Dey D."/>
            <person name="Attwood G.T."/>
        </authorList>
    </citation>
    <scope>NUCLEOTIDE SEQUENCE [LARGE SCALE GENOMIC DNA]</scope>
    <source>
        <strain evidence="2">ATCC 35063 / DSM 1093 / JCM 13430 / OCM 146 / M1</strain>
    </source>
</reference>
<proteinExistence type="predicted"/>
<dbReference type="GeneID" id="8770436"/>
<dbReference type="RefSeq" id="WP_012955589.1">
    <property type="nucleotide sequence ID" value="NC_013790.1"/>
</dbReference>
<sequence>MKKIILGTCILFLLISVAYAGTVDIFTAPSPLQPLGNSGFGDGQGHNIQIFEFTENLYKTWFENDTDYVVEKYEGNNGLYLYADDENDCGILEIVEKDGKKYIVNSWTPKGPSEAQTVVENLHDFNELNHLTPITTL</sequence>
<dbReference type="AlphaFoldDB" id="D3E277"/>
<evidence type="ECO:0000313" key="2">
    <source>
        <dbReference type="Proteomes" id="UP000008680"/>
    </source>
</evidence>
<dbReference type="EMBL" id="CP001719">
    <property type="protein sequence ID" value="ADC46638.1"/>
    <property type="molecule type" value="Genomic_DNA"/>
</dbReference>
<dbReference type="KEGG" id="mru:mru_0787"/>